<dbReference type="InterPro" id="IPR045055">
    <property type="entry name" value="DNA2/NAM7-like"/>
</dbReference>
<evidence type="ECO:0008006" key="5">
    <source>
        <dbReference type="Google" id="ProtNLM"/>
    </source>
</evidence>
<feature type="domain" description="DNA2/NAM7 helicase helicase" evidence="1">
    <location>
        <begin position="191"/>
        <end position="433"/>
    </location>
</feature>
<dbReference type="InterPro" id="IPR041679">
    <property type="entry name" value="DNA2/NAM7-like_C"/>
</dbReference>
<evidence type="ECO:0000259" key="1">
    <source>
        <dbReference type="Pfam" id="PF13086"/>
    </source>
</evidence>
<dbReference type="HOGENOM" id="CLU_011691_0_0_1"/>
<proteinExistence type="predicted"/>
<feature type="domain" description="DNA2/NAM7 helicase-like C-terminal" evidence="2">
    <location>
        <begin position="458"/>
        <end position="656"/>
    </location>
</feature>
<name>A0A0B2X123_METAS</name>
<dbReference type="AlphaFoldDB" id="A0A0B2X123"/>
<sequence length="691" mass="79106">MASSVKNGDDEYSLVHMPATRIPNPFESFELIQDTRVKTFAAYKVDVPRSWKNSEGVHVELDLMSSFQISCRATNFDRIILEEREHQLLTIKWDTSTATFEAELEALRFFAEEKRLKTRSPTVKSQRAFRMIQNFHSSWKDFYDLHKDFPQLRNPELPKHAVPDAIVRRFKAFNKDHSSAFEGLKHIPNGLYFVNGCPGSGKTEWNMILAGLIQCSIKKHRKRRNPILFLVDINKAADDAASRYYSLCREAGVDLRIVRMHGWPQEMRQSAKIYGSPSPKHQDNSSAPDFTNRFLVTAGLSKQTNVSIDHNTVPTLDQASWQYFEQKKDDAFLGLQKLLNKMDSGEALTTDNWKHLRSYVSRLYRAVLAQTDFIATTPVAAYGRFSKFVKPDIVFIDEASHARELTTLIPLAYFTPKAWIFTGDVKQTQPFVKNAKESEKYIGLKFNPFAAQLRLSTMARADHVNAVNSKLLVNKRAFGNLHRLPSAMFYESHMKSGYDDASRYPESVARLAIYLQSLSGNRHMDENRIIVNMEGSNEEKCRDSYWNAIHHQWVLAQATHLLQDDEFRGLGDGGTGGKIMIATPYSAAAKQYHAAVKRWPESWQRRTQVLTVDKAQGNEADVVFLDMVRTTTAGFMDDPKRLNVAITRARQAEIILMRRAMAYIPGRKFGRSNYLSQLWDDTLLHDRIVTI</sequence>
<dbReference type="GeneID" id="63737662"/>
<dbReference type="Pfam" id="PF13086">
    <property type="entry name" value="AAA_11"/>
    <property type="match status" value="1"/>
</dbReference>
<dbReference type="InterPro" id="IPR027417">
    <property type="entry name" value="P-loop_NTPase"/>
</dbReference>
<accession>A0A0B2X123</accession>
<evidence type="ECO:0000313" key="4">
    <source>
        <dbReference type="Proteomes" id="UP000030816"/>
    </source>
</evidence>
<dbReference type="PANTHER" id="PTHR10887">
    <property type="entry name" value="DNA2/NAM7 HELICASE FAMILY"/>
    <property type="match status" value="1"/>
</dbReference>
<dbReference type="RefSeq" id="XP_040679811.1">
    <property type="nucleotide sequence ID" value="XM_040822006.1"/>
</dbReference>
<evidence type="ECO:0000313" key="3">
    <source>
        <dbReference type="EMBL" id="KHN98745.1"/>
    </source>
</evidence>
<dbReference type="GO" id="GO:0004386">
    <property type="term" value="F:helicase activity"/>
    <property type="evidence" value="ECO:0007669"/>
    <property type="project" value="InterPro"/>
</dbReference>
<gene>
    <name evidence="3" type="ORF">MAM_03207</name>
</gene>
<dbReference type="InterPro" id="IPR041677">
    <property type="entry name" value="DNA2/NAM7_AAA_11"/>
</dbReference>
<dbReference type="Proteomes" id="UP000030816">
    <property type="component" value="Unassembled WGS sequence"/>
</dbReference>
<dbReference type="SUPFAM" id="SSF52540">
    <property type="entry name" value="P-loop containing nucleoside triphosphate hydrolases"/>
    <property type="match status" value="1"/>
</dbReference>
<dbReference type="Pfam" id="PF13087">
    <property type="entry name" value="AAA_12"/>
    <property type="match status" value="1"/>
</dbReference>
<dbReference type="Gene3D" id="3.40.50.300">
    <property type="entry name" value="P-loop containing nucleotide triphosphate hydrolases"/>
    <property type="match status" value="2"/>
</dbReference>
<evidence type="ECO:0000259" key="2">
    <source>
        <dbReference type="Pfam" id="PF13087"/>
    </source>
</evidence>
<organism evidence="3 4">
    <name type="scientific">Metarhizium album (strain ARSEF 1941)</name>
    <dbReference type="NCBI Taxonomy" id="1081103"/>
    <lineage>
        <taxon>Eukaryota</taxon>
        <taxon>Fungi</taxon>
        <taxon>Dikarya</taxon>
        <taxon>Ascomycota</taxon>
        <taxon>Pezizomycotina</taxon>
        <taxon>Sordariomycetes</taxon>
        <taxon>Hypocreomycetidae</taxon>
        <taxon>Hypocreales</taxon>
        <taxon>Clavicipitaceae</taxon>
        <taxon>Metarhizium</taxon>
    </lineage>
</organism>
<reference evidence="3 4" key="1">
    <citation type="journal article" date="2014" name="Proc. Natl. Acad. Sci. U.S.A.">
        <title>Trajectory and genomic determinants of fungal-pathogen speciation and host adaptation.</title>
        <authorList>
            <person name="Hu X."/>
            <person name="Xiao G."/>
            <person name="Zheng P."/>
            <person name="Shang Y."/>
            <person name="Su Y."/>
            <person name="Zhang X."/>
            <person name="Liu X."/>
            <person name="Zhan S."/>
            <person name="St Leger R.J."/>
            <person name="Wang C."/>
        </authorList>
    </citation>
    <scope>NUCLEOTIDE SEQUENCE [LARGE SCALE GENOMIC DNA]</scope>
    <source>
        <strain evidence="3 4">ARSEF 1941</strain>
    </source>
</reference>
<dbReference type="STRING" id="1081103.A0A0B2X123"/>
<dbReference type="OrthoDB" id="6513042at2759"/>
<keyword evidence="4" id="KW-1185">Reference proteome</keyword>
<dbReference type="EMBL" id="AZHE01000006">
    <property type="protein sequence ID" value="KHN98745.1"/>
    <property type="molecule type" value="Genomic_DNA"/>
</dbReference>
<dbReference type="PANTHER" id="PTHR10887:SF495">
    <property type="entry name" value="HELICASE SENATAXIN ISOFORM X1-RELATED"/>
    <property type="match status" value="1"/>
</dbReference>
<protein>
    <recommendedName>
        <fullName evidence="5">Nonsense-mediated mRNA decay protein 1</fullName>
    </recommendedName>
</protein>
<comment type="caution">
    <text evidence="3">The sequence shown here is derived from an EMBL/GenBank/DDBJ whole genome shotgun (WGS) entry which is preliminary data.</text>
</comment>